<dbReference type="PANTHER" id="PTHR30244:SF42">
    <property type="entry name" value="UDP-2-ACETAMIDO-2-DEOXY-3-OXO-D-GLUCURONATE AMINOTRANSFERASE"/>
    <property type="match status" value="1"/>
</dbReference>
<dbReference type="RefSeq" id="WP_012820071.1">
    <property type="nucleotide sequence ID" value="NC_013410.1"/>
</dbReference>
<evidence type="ECO:0000313" key="7">
    <source>
        <dbReference type="Proteomes" id="UP000001497"/>
    </source>
</evidence>
<dbReference type="CDD" id="cd00616">
    <property type="entry name" value="AHBA_syn"/>
    <property type="match status" value="1"/>
</dbReference>
<evidence type="ECO:0000313" key="5">
    <source>
        <dbReference type="EMBL" id="ADL26478.1"/>
    </source>
</evidence>
<dbReference type="EMBL" id="CP001792">
    <property type="protein sequence ID" value="ACX73841.1"/>
    <property type="molecule type" value="Genomic_DNA"/>
</dbReference>
<dbReference type="eggNOG" id="COG0399">
    <property type="taxonomic scope" value="Bacteria"/>
</dbReference>
<dbReference type="KEGG" id="fsc:FSU_0637"/>
<evidence type="ECO:0000256" key="3">
    <source>
        <dbReference type="RuleBase" id="RU004508"/>
    </source>
</evidence>
<evidence type="ECO:0000313" key="4">
    <source>
        <dbReference type="EMBL" id="ACX73841.1"/>
    </source>
</evidence>
<dbReference type="Gene3D" id="3.40.640.10">
    <property type="entry name" value="Type I PLP-dependent aspartate aminotransferase-like (Major domain)"/>
    <property type="match status" value="1"/>
</dbReference>
<keyword evidence="5" id="KW-0032">Aminotransferase</keyword>
<reference evidence="5" key="3">
    <citation type="submission" date="2010-08" db="EMBL/GenBank/DDBJ databases">
        <authorList>
            <person name="Durkin A.S."/>
            <person name="Nelson K.E."/>
            <person name="Morrison M."/>
            <person name="Forsberg C.W."/>
            <person name="Wilson D.B."/>
            <person name="Russell J.B."/>
            <person name="Cann I.K.O."/>
            <person name="Mackie R.I."/>
            <person name="White B.A."/>
        </authorList>
    </citation>
    <scope>NUCLEOTIDE SEQUENCE</scope>
    <source>
        <strain evidence="5">S85</strain>
    </source>
</reference>
<dbReference type="GO" id="GO:0008483">
    <property type="term" value="F:transaminase activity"/>
    <property type="evidence" value="ECO:0007669"/>
    <property type="project" value="UniProtKB-KW"/>
</dbReference>
<evidence type="ECO:0000313" key="6">
    <source>
        <dbReference type="Proteomes" id="UP000000517"/>
    </source>
</evidence>
<sequence>MIPFINVRAQREAYLSEFKQAEQEVLDSGCFIGGPQVQALETELAEFTGAKHAITCGSGTDALTIALLALGLEPEDEVIVPDFTFIAPAECVMRLGGIPKFADIDAETLQISVESIESLIGEKTRGIIAVNLFGQCAPYAEIRKCARANNLWLIEDSAQAFGAMQNGVPACTFGDISITSFYPAKPLGCYGDGGALFTANDELAKKIRLIANHGSQQRYIHEICGMNSRLDALQAAVLRVKLRHFKDELKKRSENASKYNEFFNAVPGIAPQKIAVGNTSTYAQYTVLADDRPAFLKQLENAGVPYCIHYPQPLHTQPCFKGLNQGIGNGNAIEACQKVVSLPMCAFTDVDEIIARLKKVM</sequence>
<keyword evidence="2 3" id="KW-0663">Pyridoxal phosphate</keyword>
<gene>
    <name evidence="4" type="ordered locus">Fisuc_0229</name>
    <name evidence="5" type="ordered locus">FSU_0637</name>
</gene>
<keyword evidence="7" id="KW-1185">Reference proteome</keyword>
<dbReference type="InterPro" id="IPR000653">
    <property type="entry name" value="DegT/StrS_aminotransferase"/>
</dbReference>
<feature type="modified residue" description="N6-(pyridoxal phosphate)lysine" evidence="2">
    <location>
        <position position="185"/>
    </location>
</feature>
<dbReference type="STRING" id="59374.FSU_0637"/>
<dbReference type="KEGG" id="fsu:Fisuc_0229"/>
<dbReference type="Gene3D" id="3.90.1150.10">
    <property type="entry name" value="Aspartate Aminotransferase, domain 1"/>
    <property type="match status" value="1"/>
</dbReference>
<dbReference type="Proteomes" id="UP000001497">
    <property type="component" value="Chromosome"/>
</dbReference>
<feature type="active site" description="Proton acceptor" evidence="1">
    <location>
        <position position="185"/>
    </location>
</feature>
<evidence type="ECO:0000256" key="1">
    <source>
        <dbReference type="PIRSR" id="PIRSR000390-1"/>
    </source>
</evidence>
<dbReference type="InterPro" id="IPR015422">
    <property type="entry name" value="PyrdxlP-dep_Trfase_small"/>
</dbReference>
<accession>C9RJX8</accession>
<name>C9RJX8_FIBSS</name>
<dbReference type="PANTHER" id="PTHR30244">
    <property type="entry name" value="TRANSAMINASE"/>
    <property type="match status" value="1"/>
</dbReference>
<dbReference type="PATRIC" id="fig|59374.8.peg.614"/>
<dbReference type="GO" id="GO:0000271">
    <property type="term" value="P:polysaccharide biosynthetic process"/>
    <property type="evidence" value="ECO:0007669"/>
    <property type="project" value="TreeGrafter"/>
</dbReference>
<reference evidence="4 7" key="1">
    <citation type="submission" date="2009-10" db="EMBL/GenBank/DDBJ databases">
        <title>Complete sequence of Fibrobacter succinogenes subsp. succinogenes S85.</title>
        <authorList>
            <consortium name="US DOE Joint Genome Institute"/>
            <person name="Lucas S."/>
            <person name="Copeland A."/>
            <person name="Lapidus A."/>
            <person name="Glavina del Rio T."/>
            <person name="Tice H."/>
            <person name="Bruce D."/>
            <person name="Goodwin L."/>
            <person name="Pitluck S."/>
            <person name="Chertkov O."/>
            <person name="Detter J.C."/>
            <person name="Han C."/>
            <person name="Tapia R."/>
            <person name="Larimer F."/>
            <person name="Land M."/>
            <person name="Hauser L."/>
            <person name="Kyrpides N."/>
            <person name="Mikhailova N."/>
            <person name="Weimer P.J."/>
            <person name="Stevenson D.M."/>
            <person name="Boyum J."/>
            <person name="Brumm P.I."/>
            <person name="Mead D."/>
        </authorList>
    </citation>
    <scope>NUCLEOTIDE SEQUENCE [LARGE SCALE GENOMIC DNA]</scope>
    <source>
        <strain evidence="7">ATCC 19169 / S85</strain>
        <strain evidence="4">S85</strain>
    </source>
</reference>
<dbReference type="SUPFAM" id="SSF53383">
    <property type="entry name" value="PLP-dependent transferases"/>
    <property type="match status" value="1"/>
</dbReference>
<dbReference type="EMBL" id="CP002158">
    <property type="protein sequence ID" value="ADL26478.1"/>
    <property type="molecule type" value="Genomic_DNA"/>
</dbReference>
<dbReference type="PIRSF" id="PIRSF000390">
    <property type="entry name" value="PLP_StrS"/>
    <property type="match status" value="1"/>
</dbReference>
<protein>
    <submittedName>
        <fullName evidence="5">Aminotransferase, DegT/DnrJ/EryC1/StrS family</fullName>
    </submittedName>
    <submittedName>
        <fullName evidence="4">DegT/DnrJ/EryC1/StrS aminotransferase</fullName>
    </submittedName>
</protein>
<reference evidence="6" key="2">
    <citation type="submission" date="2010-08" db="EMBL/GenBank/DDBJ databases">
        <title>Complete sequence of Fibrobacter succinogenes subsp. succinogenes S85.</title>
        <authorList>
            <person name="Durkin A.S."/>
            <person name="Nelson K.E."/>
            <person name="Morrison M."/>
            <person name="Forsberg C.W."/>
            <person name="Wilson D.B."/>
            <person name="Russell J.B."/>
            <person name="Cann I.K.O."/>
            <person name="Mackie R.I."/>
            <person name="White B.A."/>
        </authorList>
    </citation>
    <scope>NUCLEOTIDE SEQUENCE [LARGE SCALE GENOMIC DNA]</scope>
    <source>
        <strain evidence="6">ATCC 19169 / S85</strain>
    </source>
</reference>
<dbReference type="HOGENOM" id="CLU_033332_6_1_0"/>
<dbReference type="Pfam" id="PF01041">
    <property type="entry name" value="DegT_DnrJ_EryC1"/>
    <property type="match status" value="1"/>
</dbReference>
<evidence type="ECO:0000256" key="2">
    <source>
        <dbReference type="PIRSR" id="PIRSR000390-2"/>
    </source>
</evidence>
<dbReference type="AlphaFoldDB" id="C9RJX8"/>
<dbReference type="InterPro" id="IPR015424">
    <property type="entry name" value="PyrdxlP-dep_Trfase"/>
</dbReference>
<comment type="similarity">
    <text evidence="3">Belongs to the DegT/DnrJ/EryC1 family.</text>
</comment>
<organism evidence="5 6">
    <name type="scientific">Fibrobacter succinogenes (strain ATCC 19169 / S85)</name>
    <dbReference type="NCBI Taxonomy" id="59374"/>
    <lineage>
        <taxon>Bacteria</taxon>
        <taxon>Pseudomonadati</taxon>
        <taxon>Fibrobacterota</taxon>
        <taxon>Fibrobacteria</taxon>
        <taxon>Fibrobacterales</taxon>
        <taxon>Fibrobacteraceae</taxon>
        <taxon>Fibrobacter</taxon>
    </lineage>
</organism>
<dbReference type="InterPro" id="IPR015421">
    <property type="entry name" value="PyrdxlP-dep_Trfase_major"/>
</dbReference>
<dbReference type="OrthoDB" id="9810913at2"/>
<dbReference type="GO" id="GO:0030170">
    <property type="term" value="F:pyridoxal phosphate binding"/>
    <property type="evidence" value="ECO:0007669"/>
    <property type="project" value="TreeGrafter"/>
</dbReference>
<proteinExistence type="inferred from homology"/>
<keyword evidence="5" id="KW-0808">Transferase</keyword>
<dbReference type="Proteomes" id="UP000000517">
    <property type="component" value="Chromosome"/>
</dbReference>